<dbReference type="AlphaFoldDB" id="A0A9P1FMZ8"/>
<reference evidence="3" key="2">
    <citation type="submission" date="2024-04" db="EMBL/GenBank/DDBJ databases">
        <authorList>
            <person name="Chen Y."/>
            <person name="Shah S."/>
            <person name="Dougan E. K."/>
            <person name="Thang M."/>
            <person name="Chan C."/>
        </authorList>
    </citation>
    <scope>NUCLEOTIDE SEQUENCE [LARGE SCALE GENOMIC DNA]</scope>
</reference>
<evidence type="ECO:0000256" key="1">
    <source>
        <dbReference type="SAM" id="MobiDB-lite"/>
    </source>
</evidence>
<dbReference type="OrthoDB" id="468346at2759"/>
<feature type="region of interest" description="Disordered" evidence="1">
    <location>
        <begin position="435"/>
        <end position="460"/>
    </location>
</feature>
<keyword evidence="4" id="KW-1185">Reference proteome</keyword>
<evidence type="ECO:0000313" key="3">
    <source>
        <dbReference type="EMBL" id="CAL1133675.1"/>
    </source>
</evidence>
<dbReference type="EMBL" id="CAMXCT030000551">
    <property type="protein sequence ID" value="CAL4767612.1"/>
    <property type="molecule type" value="Genomic_DNA"/>
</dbReference>
<dbReference type="EMBL" id="CAMXCT010000551">
    <property type="protein sequence ID" value="CAI3980300.1"/>
    <property type="molecule type" value="Genomic_DNA"/>
</dbReference>
<evidence type="ECO:0000313" key="2">
    <source>
        <dbReference type="EMBL" id="CAI3980300.1"/>
    </source>
</evidence>
<proteinExistence type="predicted"/>
<accession>A0A9P1FMZ8</accession>
<dbReference type="EMBL" id="CAMXCT020000551">
    <property type="protein sequence ID" value="CAL1133675.1"/>
    <property type="molecule type" value="Genomic_DNA"/>
</dbReference>
<gene>
    <name evidence="2" type="ORF">C1SCF055_LOCUS8183</name>
</gene>
<name>A0A9P1FMZ8_9DINO</name>
<evidence type="ECO:0000313" key="4">
    <source>
        <dbReference type="Proteomes" id="UP001152797"/>
    </source>
</evidence>
<protein>
    <submittedName>
        <fullName evidence="2">Uncharacterized protein</fullName>
    </submittedName>
</protein>
<sequence>MVLMNLRQSEFAKGVPVFLYLSADASPQGSLEYFIVLEDRVSCENAAMIVEATEEERNRWRKECNLKTTCLPTQILGSGKASSAAKYEALASAVMLDSMWEGNPVHASRYGACVIGYCSDFGPEANVTGLPQFCIQDLLKQNVANSGGLLALKSEMSKQHLTAPIQDEGEIFEDVMILEPQDYSGPGPSLRDELDEYLGGTPMRSLPLLRQWVGALKLIRLAERETEGQHRTITQVFNHAPSASESYVSTELRQRLLPMYFSTPQELADAANDFETIATQQGSSQAVARLVGGHDCVATKLLSDREQKHLIYKRQTQFAAGDVVSLLVSTSIASQLASKKSQVSKALKDVQVKTPTGALEHLMLQHFRETANHLFFYSLPVDLVRKLPMKQLSVALTSMLSVKGKAAQPSGTLPLGPEHQSLPLQDRVPALPHLHQEPSSFLGPLEDECSSSNHGESKPAETKLDLEQLISLCQCDGLLLFKVADKSPHLKKRPLHSVDNLLPSEIAIRLYRAELINDTDIQISPTASSEVPLLQLFTGDPQPVIDHLRSWKLDVGFLLKESGRAFQQRVPCPLTLASVDLKRNFKPTAFELFLELRSRGWEWKTWGGKPADLKRLSIQLDPLLGRDVYYSGQFHHCLCLVTLPAISKDLRNTSFLMHGQLEIYYQTAFTLAQQARLDDLQQLRPNQPAQFYRTWNRTLLTSDVENPADHALHEEPDEEAYMMWAWWGQAF</sequence>
<dbReference type="Proteomes" id="UP001152797">
    <property type="component" value="Unassembled WGS sequence"/>
</dbReference>
<reference evidence="2" key="1">
    <citation type="submission" date="2022-10" db="EMBL/GenBank/DDBJ databases">
        <authorList>
            <person name="Chen Y."/>
            <person name="Dougan E. K."/>
            <person name="Chan C."/>
            <person name="Rhodes N."/>
            <person name="Thang M."/>
        </authorList>
    </citation>
    <scope>NUCLEOTIDE SEQUENCE</scope>
</reference>
<organism evidence="2">
    <name type="scientific">Cladocopium goreaui</name>
    <dbReference type="NCBI Taxonomy" id="2562237"/>
    <lineage>
        <taxon>Eukaryota</taxon>
        <taxon>Sar</taxon>
        <taxon>Alveolata</taxon>
        <taxon>Dinophyceae</taxon>
        <taxon>Suessiales</taxon>
        <taxon>Symbiodiniaceae</taxon>
        <taxon>Cladocopium</taxon>
    </lineage>
</organism>
<comment type="caution">
    <text evidence="2">The sequence shown here is derived from an EMBL/GenBank/DDBJ whole genome shotgun (WGS) entry which is preliminary data.</text>
</comment>